<reference evidence="9 10" key="1">
    <citation type="submission" date="2024-06" db="EMBL/GenBank/DDBJ databases">
        <title>Genomic Encyclopedia of Type Strains, Phase IV (KMG-IV): sequencing the most valuable type-strain genomes for metagenomic binning, comparative biology and taxonomic classification.</title>
        <authorList>
            <person name="Goeker M."/>
        </authorList>
    </citation>
    <scope>NUCLEOTIDE SEQUENCE [LARGE SCALE GENOMIC DNA]</scope>
    <source>
        <strain evidence="9 10">DSM 29780</strain>
    </source>
</reference>
<sequence>MLSTIRFVAHHPVLRVYGLLMFVASCASAASLPYRSLMAIETLHMSEQMFALMMLLATLTNVVFGVTIGIVSDFAGDRRRLMSILVIVGLVGSSLLWMVQTAWMMAFVVILLIPLANMNPLIYAGTRKETAAMTAGEAGAVNSVVRTTMSASWVAIPVGVAAVLEFGGLGVMNVWGVMALLYLVCLALVRIFLPPTIRDANVPGGVNGFFSALRELGNLAVLLRLLAVSLLTSVNWLNGYIQPLVIKTTLGGSLADTGFMASGIALVEIPFMLGWAAGMRRLGPVNTLAAGSLLYAVFLLGLARATSVWQVHALIPIAGAGAAAILSVPISYFQDMFPGRPGLGTSLYPMQTFLGTGAAAGIFAVSAHFTTYQGTAIVGAGVTLAAAVLLVAVERRVPMEKAA</sequence>
<evidence type="ECO:0000256" key="8">
    <source>
        <dbReference type="SAM" id="Phobius"/>
    </source>
</evidence>
<evidence type="ECO:0000256" key="7">
    <source>
        <dbReference type="ARBA" id="ARBA00023136"/>
    </source>
</evidence>
<feature type="transmembrane region" description="Helical" evidence="8">
    <location>
        <begin position="105"/>
        <end position="123"/>
    </location>
</feature>
<evidence type="ECO:0000256" key="6">
    <source>
        <dbReference type="ARBA" id="ARBA00022989"/>
    </source>
</evidence>
<keyword evidence="6 8" id="KW-1133">Transmembrane helix</keyword>
<dbReference type="Pfam" id="PF07690">
    <property type="entry name" value="MFS_1"/>
    <property type="match status" value="1"/>
</dbReference>
<comment type="caution">
    <text evidence="9">The sequence shown here is derived from an EMBL/GenBank/DDBJ whole genome shotgun (WGS) entry which is preliminary data.</text>
</comment>
<dbReference type="PANTHER" id="PTHR23535">
    <property type="entry name" value="SUGAR EFFLUX TRANSPORTER A-RELATED"/>
    <property type="match status" value="1"/>
</dbReference>
<evidence type="ECO:0000313" key="10">
    <source>
        <dbReference type="Proteomes" id="UP001549047"/>
    </source>
</evidence>
<evidence type="ECO:0000313" key="9">
    <source>
        <dbReference type="EMBL" id="MET3613361.1"/>
    </source>
</evidence>
<protein>
    <submittedName>
        <fullName evidence="9">MFS family arabinose efflux permease</fullName>
    </submittedName>
</protein>
<dbReference type="InterPro" id="IPR036259">
    <property type="entry name" value="MFS_trans_sf"/>
</dbReference>
<dbReference type="PANTHER" id="PTHR23535:SF2">
    <property type="entry name" value="SUGAR EFFLUX TRANSPORTER A-RELATED"/>
    <property type="match status" value="1"/>
</dbReference>
<keyword evidence="3" id="KW-1003">Cell membrane</keyword>
<dbReference type="EMBL" id="JBEPMB010000001">
    <property type="protein sequence ID" value="MET3613361.1"/>
    <property type="molecule type" value="Genomic_DNA"/>
</dbReference>
<feature type="transmembrane region" description="Helical" evidence="8">
    <location>
        <begin position="144"/>
        <end position="164"/>
    </location>
</feature>
<feature type="transmembrane region" description="Helical" evidence="8">
    <location>
        <begin position="345"/>
        <end position="366"/>
    </location>
</feature>
<feature type="transmembrane region" description="Helical" evidence="8">
    <location>
        <begin position="309"/>
        <end position="333"/>
    </location>
</feature>
<gene>
    <name evidence="9" type="ORF">ABID16_001666</name>
</gene>
<feature type="transmembrane region" description="Helical" evidence="8">
    <location>
        <begin position="50"/>
        <end position="74"/>
    </location>
</feature>
<dbReference type="Gene3D" id="1.20.1250.20">
    <property type="entry name" value="MFS general substrate transporter like domains"/>
    <property type="match status" value="2"/>
</dbReference>
<dbReference type="PROSITE" id="PS51257">
    <property type="entry name" value="PROKAR_LIPOPROTEIN"/>
    <property type="match status" value="1"/>
</dbReference>
<feature type="transmembrane region" description="Helical" evidence="8">
    <location>
        <begin position="12"/>
        <end position="30"/>
    </location>
</feature>
<feature type="transmembrane region" description="Helical" evidence="8">
    <location>
        <begin position="257"/>
        <end position="278"/>
    </location>
</feature>
<feature type="transmembrane region" description="Helical" evidence="8">
    <location>
        <begin position="170"/>
        <end position="193"/>
    </location>
</feature>
<evidence type="ECO:0000256" key="1">
    <source>
        <dbReference type="ARBA" id="ARBA00004651"/>
    </source>
</evidence>
<keyword evidence="4" id="KW-0762">Sugar transport</keyword>
<organism evidence="9 10">
    <name type="scientific">Rhizobium aquaticum</name>
    <dbReference type="NCBI Taxonomy" id="1549636"/>
    <lineage>
        <taxon>Bacteria</taxon>
        <taxon>Pseudomonadati</taxon>
        <taxon>Pseudomonadota</taxon>
        <taxon>Alphaproteobacteria</taxon>
        <taxon>Hyphomicrobiales</taxon>
        <taxon>Rhizobiaceae</taxon>
        <taxon>Rhizobium/Agrobacterium group</taxon>
        <taxon>Rhizobium</taxon>
    </lineage>
</organism>
<feature type="transmembrane region" description="Helical" evidence="8">
    <location>
        <begin position="81"/>
        <end position="99"/>
    </location>
</feature>
<dbReference type="Proteomes" id="UP001549047">
    <property type="component" value="Unassembled WGS sequence"/>
</dbReference>
<evidence type="ECO:0000256" key="2">
    <source>
        <dbReference type="ARBA" id="ARBA00022448"/>
    </source>
</evidence>
<keyword evidence="5 8" id="KW-0812">Transmembrane</keyword>
<evidence type="ECO:0000256" key="4">
    <source>
        <dbReference type="ARBA" id="ARBA00022597"/>
    </source>
</evidence>
<name>A0ABV2IZ35_9HYPH</name>
<proteinExistence type="predicted"/>
<accession>A0ABV2IZ35</accession>
<dbReference type="InterPro" id="IPR011701">
    <property type="entry name" value="MFS"/>
</dbReference>
<keyword evidence="2" id="KW-0813">Transport</keyword>
<feature type="transmembrane region" description="Helical" evidence="8">
    <location>
        <begin position="219"/>
        <end position="237"/>
    </location>
</feature>
<dbReference type="RefSeq" id="WP_354555838.1">
    <property type="nucleotide sequence ID" value="NZ_JBEPMB010000001.1"/>
</dbReference>
<keyword evidence="7 8" id="KW-0472">Membrane</keyword>
<comment type="subcellular location">
    <subcellularLocation>
        <location evidence="1">Cell membrane</location>
        <topology evidence="1">Multi-pass membrane protein</topology>
    </subcellularLocation>
</comment>
<feature type="transmembrane region" description="Helical" evidence="8">
    <location>
        <begin position="372"/>
        <end position="393"/>
    </location>
</feature>
<keyword evidence="10" id="KW-1185">Reference proteome</keyword>
<feature type="transmembrane region" description="Helical" evidence="8">
    <location>
        <begin position="285"/>
        <end position="303"/>
    </location>
</feature>
<evidence type="ECO:0000256" key="3">
    <source>
        <dbReference type="ARBA" id="ARBA00022475"/>
    </source>
</evidence>
<dbReference type="SUPFAM" id="SSF103473">
    <property type="entry name" value="MFS general substrate transporter"/>
    <property type="match status" value="2"/>
</dbReference>
<evidence type="ECO:0000256" key="5">
    <source>
        <dbReference type="ARBA" id="ARBA00022692"/>
    </source>
</evidence>